<sequence length="144" mass="16010">MREQNDTKKEQQGNRAGDDDDKNALEWAVFGVSLVLVLAILVYLSYMAYTHKPSTPDLAVAYFHDPSANAPHRYRVVVENKGGETAEEVQVELIVESGGAEVESAELNIAFSPKESKREGWVNFKEDPAKADTLVARVVSYKRP</sequence>
<protein>
    <submittedName>
        <fullName evidence="3">Uncharacterized protein (TIGR02588 family)</fullName>
    </submittedName>
</protein>
<dbReference type="AlphaFoldDB" id="A0A2U1ASQ2"/>
<organism evidence="3 4">
    <name type="scientific">Pontibacter virosus</name>
    <dbReference type="NCBI Taxonomy" id="1765052"/>
    <lineage>
        <taxon>Bacteria</taxon>
        <taxon>Pseudomonadati</taxon>
        <taxon>Bacteroidota</taxon>
        <taxon>Cytophagia</taxon>
        <taxon>Cytophagales</taxon>
        <taxon>Hymenobacteraceae</taxon>
        <taxon>Pontibacter</taxon>
    </lineage>
</organism>
<keyword evidence="2" id="KW-0812">Transmembrane</keyword>
<feature type="transmembrane region" description="Helical" evidence="2">
    <location>
        <begin position="27"/>
        <end position="46"/>
    </location>
</feature>
<keyword evidence="4" id="KW-1185">Reference proteome</keyword>
<keyword evidence="2" id="KW-1133">Transmembrane helix</keyword>
<feature type="compositionally biased region" description="Basic and acidic residues" evidence="1">
    <location>
        <begin position="1"/>
        <end position="12"/>
    </location>
</feature>
<evidence type="ECO:0000256" key="1">
    <source>
        <dbReference type="SAM" id="MobiDB-lite"/>
    </source>
</evidence>
<dbReference type="OrthoDB" id="893974at2"/>
<evidence type="ECO:0000256" key="2">
    <source>
        <dbReference type="SAM" id="Phobius"/>
    </source>
</evidence>
<keyword evidence="2" id="KW-0472">Membrane</keyword>
<gene>
    <name evidence="3" type="ORF">C8E01_11139</name>
</gene>
<dbReference type="InterPro" id="IPR013783">
    <property type="entry name" value="Ig-like_fold"/>
</dbReference>
<evidence type="ECO:0000313" key="3">
    <source>
        <dbReference type="EMBL" id="PVY39432.1"/>
    </source>
</evidence>
<dbReference type="EMBL" id="QEKI01000011">
    <property type="protein sequence ID" value="PVY39432.1"/>
    <property type="molecule type" value="Genomic_DNA"/>
</dbReference>
<name>A0A2U1ASQ2_9BACT</name>
<comment type="caution">
    <text evidence="3">The sequence shown here is derived from an EMBL/GenBank/DDBJ whole genome shotgun (WGS) entry which is preliminary data.</text>
</comment>
<proteinExistence type="predicted"/>
<dbReference type="RefSeq" id="WP_116544307.1">
    <property type="nucleotide sequence ID" value="NZ_QEKI01000011.1"/>
</dbReference>
<evidence type="ECO:0000313" key="4">
    <source>
        <dbReference type="Proteomes" id="UP000245466"/>
    </source>
</evidence>
<dbReference type="Proteomes" id="UP000245466">
    <property type="component" value="Unassembled WGS sequence"/>
</dbReference>
<feature type="region of interest" description="Disordered" evidence="1">
    <location>
        <begin position="1"/>
        <end position="20"/>
    </location>
</feature>
<reference evidence="3 4" key="1">
    <citation type="submission" date="2018-04" db="EMBL/GenBank/DDBJ databases">
        <title>Genomic Encyclopedia of Type Strains, Phase IV (KMG-IV): sequencing the most valuable type-strain genomes for metagenomic binning, comparative biology and taxonomic classification.</title>
        <authorList>
            <person name="Goeker M."/>
        </authorList>
    </citation>
    <scope>NUCLEOTIDE SEQUENCE [LARGE SCALE GENOMIC DNA]</scope>
    <source>
        <strain evidence="3 4">DSM 100231</strain>
    </source>
</reference>
<dbReference type="Gene3D" id="2.60.40.10">
    <property type="entry name" value="Immunoglobulins"/>
    <property type="match status" value="1"/>
</dbReference>
<accession>A0A2U1ASQ2</accession>